<dbReference type="InterPro" id="IPR050171">
    <property type="entry name" value="MFS_Transporters"/>
</dbReference>
<evidence type="ECO:0000256" key="2">
    <source>
        <dbReference type="ARBA" id="ARBA00022448"/>
    </source>
</evidence>
<keyword evidence="10" id="KW-1185">Reference proteome</keyword>
<keyword evidence="5 7" id="KW-1133">Transmembrane helix</keyword>
<evidence type="ECO:0000313" key="10">
    <source>
        <dbReference type="Proteomes" id="UP001612928"/>
    </source>
</evidence>
<feature type="transmembrane region" description="Helical" evidence="7">
    <location>
        <begin position="249"/>
        <end position="268"/>
    </location>
</feature>
<feature type="transmembrane region" description="Helical" evidence="7">
    <location>
        <begin position="21"/>
        <end position="42"/>
    </location>
</feature>
<organism evidence="9 10">
    <name type="scientific">Nonomuraea indica</name>
    <dbReference type="NCBI Taxonomy" id="1581193"/>
    <lineage>
        <taxon>Bacteria</taxon>
        <taxon>Bacillati</taxon>
        <taxon>Actinomycetota</taxon>
        <taxon>Actinomycetes</taxon>
        <taxon>Streptosporangiales</taxon>
        <taxon>Streptosporangiaceae</taxon>
        <taxon>Nonomuraea</taxon>
    </lineage>
</organism>
<feature type="transmembrane region" description="Helical" evidence="7">
    <location>
        <begin position="171"/>
        <end position="190"/>
    </location>
</feature>
<dbReference type="Proteomes" id="UP001612928">
    <property type="component" value="Unassembled WGS sequence"/>
</dbReference>
<dbReference type="PANTHER" id="PTHR23517:SF2">
    <property type="entry name" value="MULTIDRUG RESISTANCE PROTEIN MDTH"/>
    <property type="match status" value="1"/>
</dbReference>
<evidence type="ECO:0000313" key="9">
    <source>
        <dbReference type="EMBL" id="MFI7440636.1"/>
    </source>
</evidence>
<dbReference type="SUPFAM" id="SSF103473">
    <property type="entry name" value="MFS general substrate transporter"/>
    <property type="match status" value="1"/>
</dbReference>
<dbReference type="RefSeq" id="WP_397020409.1">
    <property type="nucleotide sequence ID" value="NZ_JBITMB010000003.1"/>
</dbReference>
<sequence>MLRTSAAPDARAESGRRVVTVVACMQGATALGYYAVMAHLVAHLRDDVGLLAGTIALVLGLRVAVQYALFLPFGSLVDRIAPRRAGMLACGLRAVAFGLLGVAGDLGTLLAAALALAVGGALLHPSVQSVLAGLPPGRRSRGFGIYVVTGQIAAVAGPPAGLALLVGGFELLAAVGAAAWVVMALMFALLPRTVTSGGEAGARPLLRGVADVVRDRAFLRFAVVTAPGTLLATQVVTVVPLGATGAGEATLFFCAGAVGAAGIQPFVARRGRGGRSWVLRAGLLCAGSGYLLVAALPGVADWRMAVLVAAALVNGAGTGLIQTGSFHTIVRCAPEGRVGSAIGVANFVAGAVALAGGLVVGRLFDAGAETAALAGLAALGTVSAVAYRRPAP</sequence>
<keyword evidence="2" id="KW-0813">Transport</keyword>
<feature type="domain" description="Major facilitator superfamily (MFS) profile" evidence="8">
    <location>
        <begin position="18"/>
        <end position="392"/>
    </location>
</feature>
<evidence type="ECO:0000259" key="8">
    <source>
        <dbReference type="PROSITE" id="PS50850"/>
    </source>
</evidence>
<reference evidence="9 10" key="1">
    <citation type="submission" date="2024-10" db="EMBL/GenBank/DDBJ databases">
        <title>The Natural Products Discovery Center: Release of the First 8490 Sequenced Strains for Exploring Actinobacteria Biosynthetic Diversity.</title>
        <authorList>
            <person name="Kalkreuter E."/>
            <person name="Kautsar S.A."/>
            <person name="Yang D."/>
            <person name="Bader C.D."/>
            <person name="Teijaro C.N."/>
            <person name="Fluegel L."/>
            <person name="Davis C.M."/>
            <person name="Simpson J.R."/>
            <person name="Lauterbach L."/>
            <person name="Steele A.D."/>
            <person name="Gui C."/>
            <person name="Meng S."/>
            <person name="Li G."/>
            <person name="Viehrig K."/>
            <person name="Ye F."/>
            <person name="Su P."/>
            <person name="Kiefer A.F."/>
            <person name="Nichols A."/>
            <person name="Cepeda A.J."/>
            <person name="Yan W."/>
            <person name="Fan B."/>
            <person name="Jiang Y."/>
            <person name="Adhikari A."/>
            <person name="Zheng C.-J."/>
            <person name="Schuster L."/>
            <person name="Cowan T.M."/>
            <person name="Smanski M.J."/>
            <person name="Chevrette M.G."/>
            <person name="De Carvalho L.P.S."/>
            <person name="Shen B."/>
        </authorList>
    </citation>
    <scope>NUCLEOTIDE SEQUENCE [LARGE SCALE GENOMIC DNA]</scope>
    <source>
        <strain evidence="9 10">NPDC049503</strain>
    </source>
</reference>
<feature type="transmembrane region" description="Helical" evidence="7">
    <location>
        <begin position="342"/>
        <end position="364"/>
    </location>
</feature>
<gene>
    <name evidence="9" type="ORF">ACIBP5_11830</name>
</gene>
<keyword evidence="4 7" id="KW-0812">Transmembrane</keyword>
<feature type="transmembrane region" description="Helical" evidence="7">
    <location>
        <begin position="277"/>
        <end position="296"/>
    </location>
</feature>
<evidence type="ECO:0000256" key="4">
    <source>
        <dbReference type="ARBA" id="ARBA00022692"/>
    </source>
</evidence>
<dbReference type="Pfam" id="PF07690">
    <property type="entry name" value="MFS_1"/>
    <property type="match status" value="1"/>
</dbReference>
<evidence type="ECO:0000256" key="6">
    <source>
        <dbReference type="ARBA" id="ARBA00023136"/>
    </source>
</evidence>
<feature type="transmembrane region" description="Helical" evidence="7">
    <location>
        <begin position="48"/>
        <end position="73"/>
    </location>
</feature>
<name>A0ABW8A3N3_9ACTN</name>
<feature type="transmembrane region" description="Helical" evidence="7">
    <location>
        <begin position="217"/>
        <end position="243"/>
    </location>
</feature>
<keyword evidence="3" id="KW-1003">Cell membrane</keyword>
<evidence type="ECO:0000256" key="1">
    <source>
        <dbReference type="ARBA" id="ARBA00004651"/>
    </source>
</evidence>
<evidence type="ECO:0000256" key="3">
    <source>
        <dbReference type="ARBA" id="ARBA00022475"/>
    </source>
</evidence>
<dbReference type="PANTHER" id="PTHR23517">
    <property type="entry name" value="RESISTANCE PROTEIN MDTM, PUTATIVE-RELATED-RELATED"/>
    <property type="match status" value="1"/>
</dbReference>
<feature type="transmembrane region" description="Helical" evidence="7">
    <location>
        <begin position="370"/>
        <end position="387"/>
    </location>
</feature>
<accession>A0ABW8A3N3</accession>
<comment type="subcellular location">
    <subcellularLocation>
        <location evidence="1">Cell membrane</location>
        <topology evidence="1">Multi-pass membrane protein</topology>
    </subcellularLocation>
</comment>
<evidence type="ECO:0000256" key="7">
    <source>
        <dbReference type="SAM" id="Phobius"/>
    </source>
</evidence>
<dbReference type="InterPro" id="IPR020846">
    <property type="entry name" value="MFS_dom"/>
</dbReference>
<dbReference type="InterPro" id="IPR011701">
    <property type="entry name" value="MFS"/>
</dbReference>
<evidence type="ECO:0000256" key="5">
    <source>
        <dbReference type="ARBA" id="ARBA00022989"/>
    </source>
</evidence>
<dbReference type="PROSITE" id="PS50850">
    <property type="entry name" value="MFS"/>
    <property type="match status" value="1"/>
</dbReference>
<feature type="transmembrane region" description="Helical" evidence="7">
    <location>
        <begin position="302"/>
        <end position="321"/>
    </location>
</feature>
<keyword evidence="6 7" id="KW-0472">Membrane</keyword>
<proteinExistence type="predicted"/>
<dbReference type="InterPro" id="IPR036259">
    <property type="entry name" value="MFS_trans_sf"/>
</dbReference>
<dbReference type="Gene3D" id="1.20.1250.20">
    <property type="entry name" value="MFS general substrate transporter like domains"/>
    <property type="match status" value="1"/>
</dbReference>
<dbReference type="EMBL" id="JBITMB010000003">
    <property type="protein sequence ID" value="MFI7440636.1"/>
    <property type="molecule type" value="Genomic_DNA"/>
</dbReference>
<comment type="caution">
    <text evidence="9">The sequence shown here is derived from an EMBL/GenBank/DDBJ whole genome shotgun (WGS) entry which is preliminary data.</text>
</comment>
<protein>
    <submittedName>
        <fullName evidence="9">MFS transporter</fullName>
    </submittedName>
</protein>